<dbReference type="SMART" id="SM00672">
    <property type="entry name" value="CAP10"/>
    <property type="match status" value="1"/>
</dbReference>
<dbReference type="InterPro" id="IPR051091">
    <property type="entry name" value="O-Glucosyltr/Glycosyltrsf_90"/>
</dbReference>
<dbReference type="InterPro" id="IPR006598">
    <property type="entry name" value="CAP10"/>
</dbReference>
<dbReference type="Proteomes" id="UP000503328">
    <property type="component" value="Segment"/>
</dbReference>
<sequence length="957" mass="107034">MANFLETVNTDPVSAHDQGRVSDSMWPGYAGHDHSAVWRTWSYVYNCCKKGTFVQFRAGKLVTFAKFSNPRFSNGANFDRDYMLDLVDRAREIQGYGPLDRKREALHPDRWAINGSLFRYDNVSESATGPNKVIMRAQLELLQARREVPDCDFILNARDYPLVSKTAHRPYPQAYGPDAPLPEPWKRNFGGPLIPVMSVCSGPDYADLPVPTYECAAHAFSLEGIDLRAFGGRFTTTPLEKDLPLWKDKKSLAVFRGSSTGSGTTAETNQRLAAVSLGRPDLIDAGITKWTLRPRKRTVDKKYSIIEPTGPVSNTMTPLDIAGYKYVLCPWGNAPAFRLLRDLSLGSVVLLPSTPPGQEELKMWFYNKLKPWVHYVPVSGDLSDLVDAIVWCRENDVESQAIAARGQSLARKTLSMEGQLDYWLETISLFRSTFSPEGYNSPPSPSTFSHFMVERHLASLPRYEQLPQPNRPGPKLPRCSGTLRGLRYAADLGWDLGQTAKERQTTMAAGLLGLEFFNKLIARVPHFRYTFKLTDSYSALQEVNPGEVSLADWLVKMGGWRKERQLALMLCQITAALDEAQAAGGAVLGDLSTATVHAVPGPHPEYVYHDGRGGSFGLKFLPADWWVLISHGPSARARIKLLERDGRRGWTVTVGPQPCYPGLSERCWHDVCTILSSILRTLRTVKGSEQLAGKIIRAAGASYAECAVEANEVSDYRARVNPLTTASPHQFRMGIMREFGLTDQGWAWVKEKETIEKVLRPWERGLPTYLVNLWNKGSRSAALKACALEVLRKSPPRPETMLAAHQMAQTYTRVAGMDLDVRPEWTEARNHIMSLWKPPAALGRTERDRQPPPPCQDPDPFGPCWALPLKTRAPGSFPEWFDPATVGNRLEALGQGFLGAESWIELGQDLVAGHCSWEYAAQLAFNPTDWDEDEKLPFRREMRAKPAFERVVKDANV</sequence>
<evidence type="ECO:0000313" key="5">
    <source>
        <dbReference type="Proteomes" id="UP000503328"/>
    </source>
</evidence>
<organism evidence="3 4">
    <name type="scientific">Largemouth bass virus</name>
    <dbReference type="NCBI Taxonomy" id="176656"/>
    <lineage>
        <taxon>Viruses</taxon>
        <taxon>Varidnaviria</taxon>
        <taxon>Bamfordvirae</taxon>
        <taxon>Nucleocytoviricota</taxon>
        <taxon>Megaviricetes</taxon>
        <taxon>Pimascovirales</taxon>
        <taxon>Pimascovirales incertae sedis</taxon>
        <taxon>Iridoviridae</taxon>
        <taxon>Alphairidovirinae</taxon>
        <taxon>Ranavirus</taxon>
        <taxon>Ranavirus micropterus1</taxon>
        <taxon>Santee-Cooper ranavirus</taxon>
    </lineage>
</organism>
<dbReference type="EMBL" id="MK681855">
    <property type="protein sequence ID" value="QJE49086.1"/>
    <property type="molecule type" value="Genomic_DNA"/>
</dbReference>
<dbReference type="PANTHER" id="PTHR12203">
    <property type="entry name" value="KDEL LYS-ASP-GLU-LEU CONTAINING - RELATED"/>
    <property type="match status" value="1"/>
</dbReference>
<accession>A0A9X7Y3B4</accession>
<feature type="domain" description="Glycosyl transferase CAP10" evidence="1">
    <location>
        <begin position="147"/>
        <end position="433"/>
    </location>
</feature>
<protein>
    <recommendedName>
        <fullName evidence="1">Glycosyl transferase CAP10 domain-containing protein</fullName>
    </recommendedName>
</protein>
<dbReference type="Pfam" id="PF05686">
    <property type="entry name" value="Glyco_transf_90"/>
    <property type="match status" value="1"/>
</dbReference>
<evidence type="ECO:0000313" key="2">
    <source>
        <dbReference type="EMBL" id="QJE49086.1"/>
    </source>
</evidence>
<evidence type="ECO:0000313" key="3">
    <source>
        <dbReference type="EMBL" id="QJE49172.1"/>
    </source>
</evidence>
<proteinExistence type="predicted"/>
<gene>
    <name evidence="3" type="ORF">LMBV_023</name>
</gene>
<evidence type="ECO:0000313" key="4">
    <source>
        <dbReference type="Proteomes" id="UP000501740"/>
    </source>
</evidence>
<dbReference type="EMBL" id="MK681856">
    <property type="protein sequence ID" value="QJE49172.1"/>
    <property type="molecule type" value="Genomic_DNA"/>
</dbReference>
<dbReference type="Proteomes" id="UP000501740">
    <property type="component" value="Segment"/>
</dbReference>
<name>A0A9X7Y3B4_9VIRU</name>
<dbReference type="PANTHER" id="PTHR12203:SF119">
    <property type="entry name" value="GLYCOSYL TRANSFERASE CAP10 DOMAIN-CONTAINING PROTEIN"/>
    <property type="match status" value="1"/>
</dbReference>
<evidence type="ECO:0000259" key="1">
    <source>
        <dbReference type="SMART" id="SM00672"/>
    </source>
</evidence>
<reference evidence="4 5" key="1">
    <citation type="submission" date="2019-03" db="EMBL/GenBank/DDBJ databases">
        <authorList>
            <person name="Winters A.D."/>
            <person name="Faisal M."/>
        </authorList>
    </citation>
    <scope>NUCLEOTIDE SEQUENCE [LARGE SCALE GENOMIC DNA]</scope>
    <source>
        <strain evidence="2 5">Alleghany 12-343</strain>
        <strain evidence="3 4">Pine 14-204</strain>
    </source>
</reference>